<dbReference type="GO" id="GO:1990904">
    <property type="term" value="C:ribonucleoprotein complex"/>
    <property type="evidence" value="ECO:0007669"/>
    <property type="project" value="UniProtKB-KW"/>
</dbReference>
<dbReference type="SUPFAM" id="SSF50447">
    <property type="entry name" value="Translation proteins"/>
    <property type="match status" value="1"/>
</dbReference>
<dbReference type="PANTHER" id="PTHR43153:SF1">
    <property type="entry name" value="ELECTRON TRANSFER FLAVOPROTEIN SUBUNIT ALPHA, MITOCHONDRIAL"/>
    <property type="match status" value="1"/>
</dbReference>
<name>A0A085NUF2_9BILA</name>
<dbReference type="Gene3D" id="3.40.50.1220">
    <property type="entry name" value="TPP-binding domain"/>
    <property type="match status" value="1"/>
</dbReference>
<dbReference type="InterPro" id="IPR014731">
    <property type="entry name" value="ETF_asu_C"/>
</dbReference>
<keyword evidence="9" id="KW-0687">Ribonucleoprotein</keyword>
<dbReference type="SUPFAM" id="SSF52467">
    <property type="entry name" value="DHS-like NAD/FAD-binding domain"/>
    <property type="match status" value="1"/>
</dbReference>
<dbReference type="GO" id="GO:0050660">
    <property type="term" value="F:flavin adenine dinucleotide binding"/>
    <property type="evidence" value="ECO:0007669"/>
    <property type="project" value="InterPro"/>
</dbReference>
<evidence type="ECO:0000256" key="7">
    <source>
        <dbReference type="ARBA" id="ARBA00022980"/>
    </source>
</evidence>
<evidence type="ECO:0000256" key="9">
    <source>
        <dbReference type="ARBA" id="ARBA00023274"/>
    </source>
</evidence>
<evidence type="ECO:0000256" key="5">
    <source>
        <dbReference type="ARBA" id="ARBA00022630"/>
    </source>
</evidence>
<dbReference type="AlphaFoldDB" id="A0A085NUF2"/>
<dbReference type="InterPro" id="IPR014729">
    <property type="entry name" value="Rossmann-like_a/b/a_fold"/>
</dbReference>
<dbReference type="CDD" id="cd01715">
    <property type="entry name" value="ETF_alpha"/>
    <property type="match status" value="1"/>
</dbReference>
<dbReference type="InterPro" id="IPR014730">
    <property type="entry name" value="ETF_a/b_N"/>
</dbReference>
<dbReference type="EMBL" id="KL367474">
    <property type="protein sequence ID" value="KFD73098.1"/>
    <property type="molecule type" value="Genomic_DNA"/>
</dbReference>
<dbReference type="Pfam" id="PF00766">
    <property type="entry name" value="ETF_alpha"/>
    <property type="match status" value="1"/>
</dbReference>
<gene>
    <name evidence="11" type="ORF">M514_04886</name>
</gene>
<comment type="similarity">
    <text evidence="2">Belongs to the ETF alpha-subunit/FixB family.</text>
</comment>
<evidence type="ECO:0000259" key="10">
    <source>
        <dbReference type="SMART" id="SM00893"/>
    </source>
</evidence>
<evidence type="ECO:0000313" key="11">
    <source>
        <dbReference type="EMBL" id="KFD73098.1"/>
    </source>
</evidence>
<keyword evidence="7" id="KW-0689">Ribosomal protein</keyword>
<protein>
    <recommendedName>
        <fullName evidence="10">Electron transfer flavoprotein alpha/beta-subunit N-terminal domain-containing protein</fullName>
    </recommendedName>
</protein>
<dbReference type="GO" id="GO:0003735">
    <property type="term" value="F:structural constituent of ribosome"/>
    <property type="evidence" value="ECO:0007669"/>
    <property type="project" value="InterPro"/>
</dbReference>
<dbReference type="Pfam" id="PF00297">
    <property type="entry name" value="Ribosomal_L3"/>
    <property type="match status" value="1"/>
</dbReference>
<dbReference type="InterPro" id="IPR009000">
    <property type="entry name" value="Transl_B-barrel_sf"/>
</dbReference>
<evidence type="ECO:0000256" key="4">
    <source>
        <dbReference type="ARBA" id="ARBA00022448"/>
    </source>
</evidence>
<organism evidence="11">
    <name type="scientific">Trichuris suis</name>
    <name type="common">pig whipworm</name>
    <dbReference type="NCBI Taxonomy" id="68888"/>
    <lineage>
        <taxon>Eukaryota</taxon>
        <taxon>Metazoa</taxon>
        <taxon>Ecdysozoa</taxon>
        <taxon>Nematoda</taxon>
        <taxon>Enoplea</taxon>
        <taxon>Dorylaimia</taxon>
        <taxon>Trichinellida</taxon>
        <taxon>Trichuridae</taxon>
        <taxon>Trichuris</taxon>
    </lineage>
</organism>
<dbReference type="PROSITE" id="PS00696">
    <property type="entry name" value="ETF_ALPHA"/>
    <property type="match status" value="1"/>
</dbReference>
<dbReference type="InterPro" id="IPR000597">
    <property type="entry name" value="Ribosomal_uL3"/>
</dbReference>
<evidence type="ECO:0000256" key="2">
    <source>
        <dbReference type="ARBA" id="ARBA00005817"/>
    </source>
</evidence>
<dbReference type="PANTHER" id="PTHR43153">
    <property type="entry name" value="ELECTRON TRANSFER FLAVOPROTEIN ALPHA"/>
    <property type="match status" value="1"/>
</dbReference>
<feature type="domain" description="Electron transfer flavoprotein alpha/beta-subunit N-terminal" evidence="10">
    <location>
        <begin position="389"/>
        <end position="564"/>
    </location>
</feature>
<evidence type="ECO:0000256" key="6">
    <source>
        <dbReference type="ARBA" id="ARBA00022827"/>
    </source>
</evidence>
<proteinExistence type="inferred from homology"/>
<sequence length="704" mass="77267">MNRLLAVGSTSILRLPDTVALRGGLFFDQIRHSRRTTSLPPWWIRPYHGYLAENLSPESVSFLQDAGLELYMDKARMARVDESSFVPQQWKPRSVRCGLVCRKLGTLPQYTRDGTRVLCTLVQVLDNHVISYTDPETWYKNSSVGKKEGLKRLGRITIGADSADPQLFTAAYRGLFLKAGVLPKRKLASFAVTPNAAIAPGTRLYANHFTIGQYVDIWGHTIDHGFQGVMVRWGFKGMPKTHGVTKTHRRPGAIGTTVRTACKCEWGIYISHTGDACVKPGKKMPGHMGNEWRVIRGLQVARINVKEQVIYLRGTGVPGAINSLLYVKDSGIIPKRVQNPQFPTYYPNKDGEHKELDEEQFVDDLFNFSDPTIEFPKEEETSVAVKKHQSNVKKQAKVKKYNNGFNAIRFALSFTGDKLGDVSCLVVGEKCQTVAESLCKTKGVQNVLLTEHEALRGFLPELVSSLVLLCHKQMHFDALVAAATSFGKSIMPRVAAKLDVGCASEVLEIKTPEVFVRPIYAGNGIATLKLLDPVKVLTIRSTCFKPPPTEGGSAKILSGPKLENWSCCSEFIEQQMTKSERPQLTSAKVVISGGRGLKSGENFKLLYDLADRLGAAVGASRAAVDAGYCNNDMQVGQTGKIVAPDLYIAVGISGAIQHLAGMKDSKVIAAINKDPDAPIFQVADYGLVADLFEAVPEMISKLGK</sequence>
<dbReference type="GO" id="GO:0005840">
    <property type="term" value="C:ribosome"/>
    <property type="evidence" value="ECO:0007669"/>
    <property type="project" value="UniProtKB-KW"/>
</dbReference>
<dbReference type="SMART" id="SM00893">
    <property type="entry name" value="ETF"/>
    <property type="match status" value="1"/>
</dbReference>
<dbReference type="InterPro" id="IPR018206">
    <property type="entry name" value="ETF_asu_C_CS"/>
</dbReference>
<dbReference type="Gene3D" id="2.40.30.10">
    <property type="entry name" value="Translation factors"/>
    <property type="match status" value="2"/>
</dbReference>
<accession>A0A085NUF2</accession>
<evidence type="ECO:0000256" key="3">
    <source>
        <dbReference type="ARBA" id="ARBA00006540"/>
    </source>
</evidence>
<keyword evidence="8" id="KW-0249">Electron transport</keyword>
<dbReference type="GO" id="GO:0033539">
    <property type="term" value="P:fatty acid beta-oxidation using acyl-CoA dehydrogenase"/>
    <property type="evidence" value="ECO:0007669"/>
    <property type="project" value="TreeGrafter"/>
</dbReference>
<evidence type="ECO:0000256" key="1">
    <source>
        <dbReference type="ARBA" id="ARBA00004305"/>
    </source>
</evidence>
<dbReference type="GO" id="GO:0009055">
    <property type="term" value="F:electron transfer activity"/>
    <property type="evidence" value="ECO:0007669"/>
    <property type="project" value="InterPro"/>
</dbReference>
<reference evidence="11" key="1">
    <citation type="journal article" date="2014" name="Nat. Genet.">
        <title>Genome and transcriptome of the porcine whipworm Trichuris suis.</title>
        <authorList>
            <person name="Jex A.R."/>
            <person name="Nejsum P."/>
            <person name="Schwarz E.M."/>
            <person name="Hu L."/>
            <person name="Young N.D."/>
            <person name="Hall R.S."/>
            <person name="Korhonen P.K."/>
            <person name="Liao S."/>
            <person name="Thamsborg S."/>
            <person name="Xia J."/>
            <person name="Xu P."/>
            <person name="Wang S."/>
            <person name="Scheerlinck J.P."/>
            <person name="Hofmann A."/>
            <person name="Sternberg P.W."/>
            <person name="Wang J."/>
            <person name="Gasser R.B."/>
        </authorList>
    </citation>
    <scope>NUCLEOTIDE SEQUENCE [LARGE SCALE GENOMIC DNA]</scope>
    <source>
        <strain evidence="11">DCEP-RM93F</strain>
    </source>
</reference>
<dbReference type="Proteomes" id="UP000030758">
    <property type="component" value="Unassembled WGS sequence"/>
</dbReference>
<dbReference type="InterPro" id="IPR001308">
    <property type="entry name" value="ETF_a/FixB"/>
</dbReference>
<dbReference type="Pfam" id="PF01012">
    <property type="entry name" value="ETF"/>
    <property type="match status" value="1"/>
</dbReference>
<dbReference type="InterPro" id="IPR033947">
    <property type="entry name" value="ETF_alpha_N"/>
</dbReference>
<keyword evidence="6" id="KW-0274">FAD</keyword>
<comment type="subcellular location">
    <subcellularLocation>
        <location evidence="1">Mitochondrion matrix</location>
    </subcellularLocation>
</comment>
<keyword evidence="5" id="KW-0285">Flavoprotein</keyword>
<comment type="similarity">
    <text evidence="3">Belongs to the universal ribosomal protein uL3 family.</text>
</comment>
<dbReference type="SUPFAM" id="SSF52402">
    <property type="entry name" value="Adenine nucleotide alpha hydrolases-like"/>
    <property type="match status" value="1"/>
</dbReference>
<dbReference type="GO" id="GO:0005759">
    <property type="term" value="C:mitochondrial matrix"/>
    <property type="evidence" value="ECO:0007669"/>
    <property type="project" value="UniProtKB-SubCell"/>
</dbReference>
<dbReference type="FunFam" id="3.40.50.1220:FF:000001">
    <property type="entry name" value="Electron transfer flavoprotein, alpha subunit"/>
    <property type="match status" value="1"/>
</dbReference>
<dbReference type="Gene3D" id="3.40.50.620">
    <property type="entry name" value="HUPs"/>
    <property type="match status" value="1"/>
</dbReference>
<keyword evidence="4" id="KW-0813">Transport</keyword>
<dbReference type="InterPro" id="IPR029035">
    <property type="entry name" value="DHS-like_NAD/FAD-binding_dom"/>
</dbReference>
<dbReference type="GO" id="GO:0006412">
    <property type="term" value="P:translation"/>
    <property type="evidence" value="ECO:0007669"/>
    <property type="project" value="InterPro"/>
</dbReference>
<evidence type="ECO:0000256" key="8">
    <source>
        <dbReference type="ARBA" id="ARBA00022982"/>
    </source>
</evidence>